<proteinExistence type="predicted"/>
<dbReference type="VEuPathDB" id="VectorBase:ASIC021610"/>
<feature type="region of interest" description="Disordered" evidence="1">
    <location>
        <begin position="1"/>
        <end position="49"/>
    </location>
</feature>
<keyword evidence="4" id="KW-1185">Reference proteome</keyword>
<name>A0A084WSV9_ANOSI</name>
<dbReference type="AlphaFoldDB" id="A0A084WSV9"/>
<dbReference type="EMBL" id="KE525418">
    <property type="protein sequence ID" value="KFB53303.1"/>
    <property type="molecule type" value="Genomic_DNA"/>
</dbReference>
<dbReference type="EMBL" id="ATLV01026739">
    <property type="status" value="NOT_ANNOTATED_CDS"/>
    <property type="molecule type" value="Genomic_DNA"/>
</dbReference>
<dbReference type="EnsemblMetazoa" id="ASIC021610-RA">
    <property type="protein sequence ID" value="ASIC021610-PA"/>
    <property type="gene ID" value="ASIC021610"/>
</dbReference>
<organism evidence="2">
    <name type="scientific">Anopheles sinensis</name>
    <name type="common">Mosquito</name>
    <dbReference type="NCBI Taxonomy" id="74873"/>
    <lineage>
        <taxon>Eukaryota</taxon>
        <taxon>Metazoa</taxon>
        <taxon>Ecdysozoa</taxon>
        <taxon>Arthropoda</taxon>
        <taxon>Hexapoda</taxon>
        <taxon>Insecta</taxon>
        <taxon>Pterygota</taxon>
        <taxon>Neoptera</taxon>
        <taxon>Endopterygota</taxon>
        <taxon>Diptera</taxon>
        <taxon>Nematocera</taxon>
        <taxon>Culicoidea</taxon>
        <taxon>Culicidae</taxon>
        <taxon>Anophelinae</taxon>
        <taxon>Anopheles</taxon>
    </lineage>
</organism>
<evidence type="ECO:0000313" key="3">
    <source>
        <dbReference type="EnsemblMetazoa" id="ASIC021610-PA"/>
    </source>
</evidence>
<protein>
    <submittedName>
        <fullName evidence="2 3">Uncharacterized protein</fullName>
    </submittedName>
</protein>
<feature type="compositionally biased region" description="Basic and acidic residues" evidence="1">
    <location>
        <begin position="11"/>
        <end position="27"/>
    </location>
</feature>
<feature type="compositionally biased region" description="Basic residues" evidence="1">
    <location>
        <begin position="1"/>
        <end position="10"/>
    </location>
</feature>
<evidence type="ECO:0000313" key="2">
    <source>
        <dbReference type="EMBL" id="KFB53303.1"/>
    </source>
</evidence>
<evidence type="ECO:0000313" key="4">
    <source>
        <dbReference type="Proteomes" id="UP000030765"/>
    </source>
</evidence>
<feature type="region of interest" description="Disordered" evidence="1">
    <location>
        <begin position="123"/>
        <end position="142"/>
    </location>
</feature>
<reference evidence="2 4" key="1">
    <citation type="journal article" date="2014" name="BMC Genomics">
        <title>Genome sequence of Anopheles sinensis provides insight into genetics basis of mosquito competence for malaria parasites.</title>
        <authorList>
            <person name="Zhou D."/>
            <person name="Zhang D."/>
            <person name="Ding G."/>
            <person name="Shi L."/>
            <person name="Hou Q."/>
            <person name="Ye Y."/>
            <person name="Xu Y."/>
            <person name="Zhou H."/>
            <person name="Xiong C."/>
            <person name="Li S."/>
            <person name="Yu J."/>
            <person name="Hong S."/>
            <person name="Yu X."/>
            <person name="Zou P."/>
            <person name="Chen C."/>
            <person name="Chang X."/>
            <person name="Wang W."/>
            <person name="Lv Y."/>
            <person name="Sun Y."/>
            <person name="Ma L."/>
            <person name="Shen B."/>
            <person name="Zhu C."/>
        </authorList>
    </citation>
    <scope>NUCLEOTIDE SEQUENCE [LARGE SCALE GENOMIC DNA]</scope>
</reference>
<reference evidence="3" key="2">
    <citation type="submission" date="2020-05" db="UniProtKB">
        <authorList>
            <consortium name="EnsemblMetazoa"/>
        </authorList>
    </citation>
    <scope>IDENTIFICATION</scope>
</reference>
<sequence>MGRQFKHGPGRPKERIGSSANDKERGKPTTPRTQAGGHFTHRTEKIDTGVLRSRNTITIVTSGEDPLLGVSGQKKQPLAAASLGRSRGLVLRAGDLCSARYARKQIHVSRGVGTEHGSATVRVQQNGRGSNGAGQRGTLRLSEAENRRDRYVVVVVVSRPGVSSHKFTALPRRSGKGVSLLALASGSKSRAARVQSFPPDGGKFSRARGTELHVWAREPTESVIILNEHPETPTPRSRSPRRTIYRLHPPQRQDNELKEVPCSSILRHFSFYGIWSQIVRRGPDTRRIIPHVHSPPTDKSLIYLFDLFYPEIVRWIDPEKGKPSDWSYFLLLLVCSI</sequence>
<accession>A0A084WSV9</accession>
<gene>
    <name evidence="2" type="ORF">ZHAS_00021610</name>
</gene>
<dbReference type="Proteomes" id="UP000030765">
    <property type="component" value="Unassembled WGS sequence"/>
</dbReference>
<evidence type="ECO:0000256" key="1">
    <source>
        <dbReference type="SAM" id="MobiDB-lite"/>
    </source>
</evidence>